<evidence type="ECO:0000313" key="14">
    <source>
        <dbReference type="EMBL" id="MBN2964925.1"/>
    </source>
</evidence>
<evidence type="ECO:0000256" key="6">
    <source>
        <dbReference type="ARBA" id="ARBA00023110"/>
    </source>
</evidence>
<keyword evidence="15" id="KW-1185">Reference proteome</keyword>
<dbReference type="Proteomes" id="UP000703590">
    <property type="component" value="Unassembled WGS sequence"/>
</dbReference>
<dbReference type="NCBIfam" id="TIGR00115">
    <property type="entry name" value="tig"/>
    <property type="match status" value="1"/>
</dbReference>
<evidence type="ECO:0000256" key="7">
    <source>
        <dbReference type="ARBA" id="ARBA00023186"/>
    </source>
</evidence>
<dbReference type="InterPro" id="IPR005215">
    <property type="entry name" value="Trig_fac"/>
</dbReference>
<keyword evidence="8 10" id="KW-0413">Isomerase</keyword>
<evidence type="ECO:0000256" key="11">
    <source>
        <dbReference type="PROSITE-ProRule" id="PRU00277"/>
    </source>
</evidence>
<comment type="domain">
    <text evidence="10">Consists of 3 domains; the N-terminus binds the ribosome, the middle domain has PPIase activity, while the C-terminus has intrinsic chaperone activity on its own.</text>
</comment>
<dbReference type="Pfam" id="PF05697">
    <property type="entry name" value="Trigger_N"/>
    <property type="match status" value="1"/>
</dbReference>
<name>A0ABS2WTK5_9BACT</name>
<accession>A0ABS2WTK5</accession>
<dbReference type="Gene3D" id="3.10.50.40">
    <property type="match status" value="1"/>
</dbReference>
<comment type="function">
    <text evidence="10">Involved in protein export. Acts as a chaperone by maintaining the newly synthesized protein in an open conformation. Functions as a peptidyl-prolyl cis-trans isomerase.</text>
</comment>
<dbReference type="PIRSF" id="PIRSF003095">
    <property type="entry name" value="Trigger_factor"/>
    <property type="match status" value="1"/>
</dbReference>
<dbReference type="InterPro" id="IPR001179">
    <property type="entry name" value="PPIase_FKBP_dom"/>
</dbReference>
<dbReference type="EC" id="5.2.1.8" evidence="3 10"/>
<evidence type="ECO:0000256" key="12">
    <source>
        <dbReference type="RuleBase" id="RU003914"/>
    </source>
</evidence>
<dbReference type="InterPro" id="IPR008881">
    <property type="entry name" value="Trigger_fac_ribosome-bd_bac"/>
</dbReference>
<dbReference type="InterPro" id="IPR046357">
    <property type="entry name" value="PPIase_dom_sf"/>
</dbReference>
<dbReference type="GO" id="GO:0003755">
    <property type="term" value="F:peptidyl-prolyl cis-trans isomerase activity"/>
    <property type="evidence" value="ECO:0007669"/>
    <property type="project" value="UniProtKB-EC"/>
</dbReference>
<dbReference type="RefSeq" id="WP_205459472.1">
    <property type="nucleotide sequence ID" value="NZ_JAFHKK010000019.1"/>
</dbReference>
<keyword evidence="6 10" id="KW-0697">Rotamase</keyword>
<evidence type="ECO:0000256" key="8">
    <source>
        <dbReference type="ARBA" id="ARBA00023235"/>
    </source>
</evidence>
<dbReference type="Gene3D" id="1.10.3120.10">
    <property type="entry name" value="Trigger factor, C-terminal domain"/>
    <property type="match status" value="1"/>
</dbReference>
<dbReference type="Pfam" id="PF05698">
    <property type="entry name" value="Trigger_C"/>
    <property type="match status" value="1"/>
</dbReference>
<dbReference type="InterPro" id="IPR037041">
    <property type="entry name" value="Trigger_fac_C_sf"/>
</dbReference>
<evidence type="ECO:0000256" key="9">
    <source>
        <dbReference type="ARBA" id="ARBA00029986"/>
    </source>
</evidence>
<comment type="catalytic activity">
    <reaction evidence="1 10 11">
        <text>[protein]-peptidylproline (omega=180) = [protein]-peptidylproline (omega=0)</text>
        <dbReference type="Rhea" id="RHEA:16237"/>
        <dbReference type="Rhea" id="RHEA-COMP:10747"/>
        <dbReference type="Rhea" id="RHEA-COMP:10748"/>
        <dbReference type="ChEBI" id="CHEBI:83833"/>
        <dbReference type="ChEBI" id="CHEBI:83834"/>
        <dbReference type="EC" id="5.2.1.8"/>
    </reaction>
</comment>
<keyword evidence="7 10" id="KW-0143">Chaperone</keyword>
<reference evidence="15" key="1">
    <citation type="submission" date="2021-02" db="EMBL/GenBank/DDBJ databases">
        <title>Sulfurospirillum tamanensis sp. nov.</title>
        <authorList>
            <person name="Merkel A.Y."/>
        </authorList>
    </citation>
    <scope>NUCLEOTIDE SEQUENCE [LARGE SCALE GENOMIC DNA]</scope>
    <source>
        <strain evidence="15">T05b</strain>
    </source>
</reference>
<gene>
    <name evidence="10" type="primary">tig</name>
    <name evidence="14" type="ORF">JWV37_09055</name>
</gene>
<dbReference type="Pfam" id="PF00254">
    <property type="entry name" value="FKBP_C"/>
    <property type="match status" value="1"/>
</dbReference>
<evidence type="ECO:0000256" key="2">
    <source>
        <dbReference type="ARBA" id="ARBA00005464"/>
    </source>
</evidence>
<dbReference type="InterPro" id="IPR027304">
    <property type="entry name" value="Trigger_fact/SurA_dom_sf"/>
</dbReference>
<evidence type="ECO:0000259" key="13">
    <source>
        <dbReference type="PROSITE" id="PS50059"/>
    </source>
</evidence>
<evidence type="ECO:0000313" key="15">
    <source>
        <dbReference type="Proteomes" id="UP000703590"/>
    </source>
</evidence>
<feature type="domain" description="PPIase FKBP-type" evidence="13">
    <location>
        <begin position="165"/>
        <end position="245"/>
    </location>
</feature>
<evidence type="ECO:0000256" key="5">
    <source>
        <dbReference type="ARBA" id="ARBA00022490"/>
    </source>
</evidence>
<dbReference type="InterPro" id="IPR008880">
    <property type="entry name" value="Trigger_fac_C"/>
</dbReference>
<dbReference type="Gene3D" id="3.30.70.1050">
    <property type="entry name" value="Trigger factor ribosome-binding domain"/>
    <property type="match status" value="1"/>
</dbReference>
<reference evidence="14 15" key="2">
    <citation type="submission" date="2021-02" db="EMBL/GenBank/DDBJ databases">
        <title>Sulfurospirillum tamanensis sp. nov.</title>
        <authorList>
            <person name="Frolova A."/>
            <person name="Merkel A."/>
            <person name="Slobodkin A."/>
        </authorList>
    </citation>
    <scope>NUCLEOTIDE SEQUENCE [LARGE SCALE GENOMIC DNA]</scope>
    <source>
        <strain evidence="14 15">T05b</strain>
    </source>
</reference>
<comment type="subcellular location">
    <subcellularLocation>
        <location evidence="10">Cytoplasm</location>
    </subcellularLocation>
    <text evidence="10">About half TF is bound to the ribosome near the polypeptide exit tunnel while the other half is free in the cytoplasm.</text>
</comment>
<evidence type="ECO:0000256" key="3">
    <source>
        <dbReference type="ARBA" id="ARBA00013194"/>
    </source>
</evidence>
<dbReference type="HAMAP" id="MF_00303">
    <property type="entry name" value="Trigger_factor_Tig"/>
    <property type="match status" value="1"/>
</dbReference>
<dbReference type="SUPFAM" id="SSF102735">
    <property type="entry name" value="Trigger factor ribosome-binding domain"/>
    <property type="match status" value="1"/>
</dbReference>
<evidence type="ECO:0000256" key="4">
    <source>
        <dbReference type="ARBA" id="ARBA00016902"/>
    </source>
</evidence>
<dbReference type="SUPFAM" id="SSF54534">
    <property type="entry name" value="FKBP-like"/>
    <property type="match status" value="1"/>
</dbReference>
<protein>
    <recommendedName>
        <fullName evidence="4 10">Trigger factor</fullName>
        <shortName evidence="10">TF</shortName>
        <ecNumber evidence="3 10">5.2.1.8</ecNumber>
    </recommendedName>
    <alternativeName>
        <fullName evidence="9 10">PPIase</fullName>
    </alternativeName>
</protein>
<keyword evidence="5 10" id="KW-0963">Cytoplasm</keyword>
<keyword evidence="10 12" id="KW-0132">Cell division</keyword>
<proteinExistence type="inferred from homology"/>
<dbReference type="EMBL" id="JAFHKK010000019">
    <property type="protein sequence ID" value="MBN2964925.1"/>
    <property type="molecule type" value="Genomic_DNA"/>
</dbReference>
<comment type="caution">
    <text evidence="14">The sequence shown here is derived from an EMBL/GenBank/DDBJ whole genome shotgun (WGS) entry which is preliminary data.</text>
</comment>
<sequence length="434" mass="48986">MEVTAKMTDGANATASAKISQEDLAKKQEKIAKSVAKDAKVDGFRAGKVPMAVIMKRFGDKIKQDAEQEALQALLDEGVKAVGKETKNIVGEPQVSKFDRTDAGLDVEVKISFRPEVSVEGYEACIPEYATPKVTKKEIGERMEKLLEMAAPLQKIEEDRALQTGDTALFDFEGFIDGEPFEGGKAEKYLLDIGSNQFIPGFEEGMVGLKAGEERDVKVNFPEEYGAKHLAGKEAIFKVKLHEIQGKVIAKTPDEETLKRLLPGEENATAELLEQRIKEQIKNEKVSKLMNDELKPKFIDAVVEKLTFDLPENIVEQEIDMQFRNQWQNFTEEETEEFRANPDKVQEKRETFREEAVKSVKLTFIVDELAKVNEITVADQEVLQTLYYEAMQQGQDPKQYVEMYKNQGVLPAVKMALIEDKLFTKLFDKESKAK</sequence>
<evidence type="ECO:0000256" key="10">
    <source>
        <dbReference type="HAMAP-Rule" id="MF_00303"/>
    </source>
</evidence>
<organism evidence="14 15">
    <name type="scientific">Sulfurospirillum tamanense</name>
    <dbReference type="NCBI Taxonomy" id="2813362"/>
    <lineage>
        <taxon>Bacteria</taxon>
        <taxon>Pseudomonadati</taxon>
        <taxon>Campylobacterota</taxon>
        <taxon>Epsilonproteobacteria</taxon>
        <taxon>Campylobacterales</taxon>
        <taxon>Sulfurospirillaceae</taxon>
        <taxon>Sulfurospirillum</taxon>
    </lineage>
</organism>
<dbReference type="PROSITE" id="PS50059">
    <property type="entry name" value="FKBP_PPIASE"/>
    <property type="match status" value="1"/>
</dbReference>
<dbReference type="InterPro" id="IPR036611">
    <property type="entry name" value="Trigger_fac_ribosome-bd_sf"/>
</dbReference>
<keyword evidence="10 12" id="KW-0131">Cell cycle</keyword>
<dbReference type="SUPFAM" id="SSF109998">
    <property type="entry name" value="Triger factor/SurA peptide-binding domain-like"/>
    <property type="match status" value="1"/>
</dbReference>
<evidence type="ECO:0000256" key="1">
    <source>
        <dbReference type="ARBA" id="ARBA00000971"/>
    </source>
</evidence>
<comment type="similarity">
    <text evidence="2 10 12">Belongs to the FKBP-type PPIase family. Tig subfamily.</text>
</comment>